<dbReference type="OrthoDB" id="1711498at2759"/>
<dbReference type="Pfam" id="PF14223">
    <property type="entry name" value="Retrotran_gag_2"/>
    <property type="match status" value="1"/>
</dbReference>
<keyword evidence="3" id="KW-1185">Reference proteome</keyword>
<dbReference type="EMBL" id="VAHF01000012">
    <property type="protein sequence ID" value="TXG48688.1"/>
    <property type="molecule type" value="Genomic_DNA"/>
</dbReference>
<dbReference type="PANTHER" id="PTHR35317">
    <property type="entry name" value="OS04G0629600 PROTEIN"/>
    <property type="match status" value="1"/>
</dbReference>
<dbReference type="GO" id="GO:0004499">
    <property type="term" value="F:N,N-dimethylaniline monooxygenase activity"/>
    <property type="evidence" value="ECO:0007669"/>
    <property type="project" value="InterPro"/>
</dbReference>
<dbReference type="GO" id="GO:0050660">
    <property type="term" value="F:flavin adenine dinucleotide binding"/>
    <property type="evidence" value="ECO:0007669"/>
    <property type="project" value="InterPro"/>
</dbReference>
<gene>
    <name evidence="2" type="ORF">EZV62_024563</name>
</gene>
<accession>A0A5C7GVF5</accession>
<evidence type="ECO:0000259" key="1">
    <source>
        <dbReference type="Pfam" id="PF22936"/>
    </source>
</evidence>
<dbReference type="AlphaFoldDB" id="A0A5C7GVF5"/>
<comment type="caution">
    <text evidence="2">The sequence shown here is derived from an EMBL/GenBank/DDBJ whole genome shotgun (WGS) entry which is preliminary data.</text>
</comment>
<protein>
    <recommendedName>
        <fullName evidence="1">Retrovirus-related Pol polyprotein from transposon TNT 1-94-like beta-barrel domain-containing protein</fullName>
    </recommendedName>
</protein>
<dbReference type="GO" id="GO:0050661">
    <property type="term" value="F:NADP binding"/>
    <property type="evidence" value="ECO:0007669"/>
    <property type="project" value="InterPro"/>
</dbReference>
<feature type="domain" description="Retrovirus-related Pol polyprotein from transposon TNT 1-94-like beta-barrel" evidence="1">
    <location>
        <begin position="150"/>
        <end position="198"/>
    </location>
</feature>
<name>A0A5C7GVF5_9ROSI</name>
<dbReference type="Gene3D" id="3.50.50.60">
    <property type="entry name" value="FAD/NAD(P)-binding domain"/>
    <property type="match status" value="1"/>
</dbReference>
<sequence length="273" mass="31481">MACETAKEAWDKLKEEFLGSDMTRQMQVLNLRREFEVFRMKESETVKEYTDKLVRVANQIRLLGEELTGRRIVEKVLVSVSERFESKVSSLEDSKDISKLTLTKVINALQAFEQRRAIRLEETKTTEGAFQAKLKGKQPSSSGGRNSGAWLIDSGCTNYMTYDVGFFKELDRSYTSKVKIGNGDYVDVMGKGVVTYRFSDFPLPSSITEDFPNQHQVFDYIQSYAQHFDLLKHIRFNTKVVGIEYDQGLFNEDLRSWSSWNGNGQPFHDDQRK</sequence>
<evidence type="ECO:0000313" key="2">
    <source>
        <dbReference type="EMBL" id="TXG48688.1"/>
    </source>
</evidence>
<dbReference type="PANTHER" id="PTHR35317:SF31">
    <property type="entry name" value="DUF4219 DOMAIN-CONTAINING PROTEIN"/>
    <property type="match status" value="1"/>
</dbReference>
<organism evidence="2 3">
    <name type="scientific">Acer yangbiense</name>
    <dbReference type="NCBI Taxonomy" id="1000413"/>
    <lineage>
        <taxon>Eukaryota</taxon>
        <taxon>Viridiplantae</taxon>
        <taxon>Streptophyta</taxon>
        <taxon>Embryophyta</taxon>
        <taxon>Tracheophyta</taxon>
        <taxon>Spermatophyta</taxon>
        <taxon>Magnoliopsida</taxon>
        <taxon>eudicotyledons</taxon>
        <taxon>Gunneridae</taxon>
        <taxon>Pentapetalae</taxon>
        <taxon>rosids</taxon>
        <taxon>malvids</taxon>
        <taxon>Sapindales</taxon>
        <taxon>Sapindaceae</taxon>
        <taxon>Hippocastanoideae</taxon>
        <taxon>Acereae</taxon>
        <taxon>Acer</taxon>
    </lineage>
</organism>
<evidence type="ECO:0000313" key="3">
    <source>
        <dbReference type="Proteomes" id="UP000323000"/>
    </source>
</evidence>
<proteinExistence type="predicted"/>
<dbReference type="SUPFAM" id="SSF51905">
    <property type="entry name" value="FAD/NAD(P)-binding domain"/>
    <property type="match status" value="1"/>
</dbReference>
<dbReference type="Proteomes" id="UP000323000">
    <property type="component" value="Chromosome 12"/>
</dbReference>
<dbReference type="Pfam" id="PF22936">
    <property type="entry name" value="Pol_BBD"/>
    <property type="match status" value="1"/>
</dbReference>
<dbReference type="InterPro" id="IPR036188">
    <property type="entry name" value="FAD/NAD-bd_sf"/>
</dbReference>
<dbReference type="InterPro" id="IPR054722">
    <property type="entry name" value="PolX-like_BBD"/>
</dbReference>
<reference evidence="3" key="1">
    <citation type="journal article" date="2019" name="Gigascience">
        <title>De novo genome assembly of the endangered Acer yangbiense, a plant species with extremely small populations endemic to Yunnan Province, China.</title>
        <authorList>
            <person name="Yang J."/>
            <person name="Wariss H.M."/>
            <person name="Tao L."/>
            <person name="Zhang R."/>
            <person name="Yun Q."/>
            <person name="Hollingsworth P."/>
            <person name="Dao Z."/>
            <person name="Luo G."/>
            <person name="Guo H."/>
            <person name="Ma Y."/>
            <person name="Sun W."/>
        </authorList>
    </citation>
    <scope>NUCLEOTIDE SEQUENCE [LARGE SCALE GENOMIC DNA]</scope>
    <source>
        <strain evidence="3">cv. Malutang</strain>
    </source>
</reference>